<dbReference type="SUPFAM" id="SSF82861">
    <property type="entry name" value="Mechanosensitive channel protein MscS (YggB), transmembrane region"/>
    <property type="match status" value="1"/>
</dbReference>
<dbReference type="Gene3D" id="2.30.30.60">
    <property type="match status" value="1"/>
</dbReference>
<dbReference type="InterPro" id="IPR006685">
    <property type="entry name" value="MscS_channel_2nd"/>
</dbReference>
<evidence type="ECO:0000256" key="1">
    <source>
        <dbReference type="ARBA" id="ARBA00004651"/>
    </source>
</evidence>
<dbReference type="Pfam" id="PF05552">
    <property type="entry name" value="MS_channel_1st_1"/>
    <property type="match status" value="1"/>
</dbReference>
<dbReference type="SUPFAM" id="SSF50182">
    <property type="entry name" value="Sm-like ribonucleoproteins"/>
    <property type="match status" value="1"/>
</dbReference>
<dbReference type="Proteomes" id="UP000640531">
    <property type="component" value="Unassembled WGS sequence"/>
</dbReference>
<evidence type="ECO:0000256" key="6">
    <source>
        <dbReference type="ARBA" id="ARBA00023136"/>
    </source>
</evidence>
<dbReference type="RefSeq" id="WP_190717727.1">
    <property type="nucleotide sequence ID" value="NZ_JACJST010000022.1"/>
</dbReference>
<evidence type="ECO:0000313" key="12">
    <source>
        <dbReference type="Proteomes" id="UP000640531"/>
    </source>
</evidence>
<dbReference type="Gene3D" id="3.30.70.100">
    <property type="match status" value="1"/>
</dbReference>
<evidence type="ECO:0000313" key="11">
    <source>
        <dbReference type="EMBL" id="MBD2570200.1"/>
    </source>
</evidence>
<evidence type="ECO:0000256" key="2">
    <source>
        <dbReference type="ARBA" id="ARBA00008017"/>
    </source>
</evidence>
<dbReference type="Pfam" id="PF00924">
    <property type="entry name" value="MS_channel_2nd"/>
    <property type="match status" value="1"/>
</dbReference>
<protein>
    <submittedName>
        <fullName evidence="11">Mechanosensitive ion channel family protein</fullName>
    </submittedName>
</protein>
<organism evidence="11 12">
    <name type="scientific">Anabaena lutea FACHB-196</name>
    <dbReference type="NCBI Taxonomy" id="2692881"/>
    <lineage>
        <taxon>Bacteria</taxon>
        <taxon>Bacillati</taxon>
        <taxon>Cyanobacteriota</taxon>
        <taxon>Cyanophyceae</taxon>
        <taxon>Nostocales</taxon>
        <taxon>Nostocaceae</taxon>
        <taxon>Anabaena</taxon>
    </lineage>
</organism>
<proteinExistence type="inferred from homology"/>
<name>A0ABR8FIY9_9NOST</name>
<keyword evidence="12" id="KW-1185">Reference proteome</keyword>
<evidence type="ECO:0000256" key="3">
    <source>
        <dbReference type="ARBA" id="ARBA00022475"/>
    </source>
</evidence>
<evidence type="ECO:0000259" key="10">
    <source>
        <dbReference type="Pfam" id="PF21082"/>
    </source>
</evidence>
<keyword evidence="6 8" id="KW-0472">Membrane</keyword>
<dbReference type="InterPro" id="IPR008910">
    <property type="entry name" value="MSC_TM_helix"/>
</dbReference>
<feature type="transmembrane region" description="Helical" evidence="8">
    <location>
        <begin position="16"/>
        <end position="39"/>
    </location>
</feature>
<keyword evidence="4 8" id="KW-0812">Transmembrane</keyword>
<dbReference type="InterPro" id="IPR011066">
    <property type="entry name" value="MscS_channel_C_sf"/>
</dbReference>
<evidence type="ECO:0000256" key="5">
    <source>
        <dbReference type="ARBA" id="ARBA00022989"/>
    </source>
</evidence>
<dbReference type="Pfam" id="PF21082">
    <property type="entry name" value="MS_channel_3rd"/>
    <property type="match status" value="1"/>
</dbReference>
<dbReference type="InterPro" id="IPR049278">
    <property type="entry name" value="MS_channel_C"/>
</dbReference>
<comment type="subcellular location">
    <subcellularLocation>
        <location evidence="1">Cell membrane</location>
        <topology evidence="1">Multi-pass membrane protein</topology>
    </subcellularLocation>
</comment>
<keyword evidence="3" id="KW-1003">Cell membrane</keyword>
<comment type="caution">
    <text evidence="11">The sequence shown here is derived from an EMBL/GenBank/DDBJ whole genome shotgun (WGS) entry which is preliminary data.</text>
</comment>
<comment type="similarity">
    <text evidence="2">Belongs to the MscS (TC 1.A.23) family.</text>
</comment>
<feature type="transmembrane region" description="Helical" evidence="8">
    <location>
        <begin position="60"/>
        <end position="85"/>
    </location>
</feature>
<evidence type="ECO:0000256" key="4">
    <source>
        <dbReference type="ARBA" id="ARBA00022692"/>
    </source>
</evidence>
<feature type="compositionally biased region" description="Basic and acidic residues" evidence="7">
    <location>
        <begin position="280"/>
        <end position="293"/>
    </location>
</feature>
<sequence length="337" mass="37793">MNADISALWDRIQGMINGFIVLLPNIVLALIVFAIFFLIARAIKRLVKRLTRDRHQARNLGIVLGRLAQGTTLLVGLFVALSIVIPTFRAGDLVQLLGISGVAIGFAFRDILQNFLAGILILLTEPFRINDQIVFKGFEGTVENIETRATTIKTYDGRRIVIPNSELFTNSVTVNTAFESRRLQYDVGIGYGDNIDLAKELMLEALHSVPEILKDPAPDVLLMELAESTVNIRVRWWINPPRRADDLVSRDKVLSTIKKTLVENGIDLPFPTQQILFHDQTEQTDGNRFRQREGWPAGRGQVPKPRCISDSLRLLAQMQTQKDDNGKVDSPKANDEN</sequence>
<feature type="domain" description="Mechanosensitive ion channel MscS" evidence="9">
    <location>
        <begin position="110"/>
        <end position="173"/>
    </location>
</feature>
<dbReference type="PROSITE" id="PS01246">
    <property type="entry name" value="UPF0003"/>
    <property type="match status" value="1"/>
</dbReference>
<evidence type="ECO:0000256" key="7">
    <source>
        <dbReference type="SAM" id="MobiDB-lite"/>
    </source>
</evidence>
<feature type="region of interest" description="Disordered" evidence="7">
    <location>
        <begin position="280"/>
        <end position="337"/>
    </location>
</feature>
<feature type="domain" description="Mechanosensitive ion channel MscS C-terminal" evidence="10">
    <location>
        <begin position="185"/>
        <end position="267"/>
    </location>
</feature>
<dbReference type="PANTHER" id="PTHR30221">
    <property type="entry name" value="SMALL-CONDUCTANCE MECHANOSENSITIVE CHANNEL"/>
    <property type="match status" value="1"/>
</dbReference>
<accession>A0ABR8FIY9</accession>
<dbReference type="PANTHER" id="PTHR30221:SF1">
    <property type="entry name" value="SMALL-CONDUCTANCE MECHANOSENSITIVE CHANNEL"/>
    <property type="match status" value="1"/>
</dbReference>
<dbReference type="InterPro" id="IPR011014">
    <property type="entry name" value="MscS_channel_TM-2"/>
</dbReference>
<keyword evidence="5 8" id="KW-1133">Transmembrane helix</keyword>
<reference evidence="11 12" key="1">
    <citation type="journal article" date="2020" name="ISME J.">
        <title>Comparative genomics reveals insights into cyanobacterial evolution and habitat adaptation.</title>
        <authorList>
            <person name="Chen M.Y."/>
            <person name="Teng W.K."/>
            <person name="Zhao L."/>
            <person name="Hu C.X."/>
            <person name="Zhou Y.K."/>
            <person name="Han B.P."/>
            <person name="Song L.R."/>
            <person name="Shu W.S."/>
        </authorList>
    </citation>
    <scope>NUCLEOTIDE SEQUENCE [LARGE SCALE GENOMIC DNA]</scope>
    <source>
        <strain evidence="11 12">FACHB-196</strain>
    </source>
</reference>
<dbReference type="Gene3D" id="1.10.287.1260">
    <property type="match status" value="1"/>
</dbReference>
<feature type="compositionally biased region" description="Basic and acidic residues" evidence="7">
    <location>
        <begin position="321"/>
        <end position="337"/>
    </location>
</feature>
<dbReference type="EMBL" id="JACJST010000022">
    <property type="protein sequence ID" value="MBD2570200.1"/>
    <property type="molecule type" value="Genomic_DNA"/>
</dbReference>
<dbReference type="InterPro" id="IPR045275">
    <property type="entry name" value="MscS_archaea/bacteria_type"/>
</dbReference>
<dbReference type="InterPro" id="IPR006686">
    <property type="entry name" value="MscS_channel_CS"/>
</dbReference>
<dbReference type="InterPro" id="IPR023408">
    <property type="entry name" value="MscS_beta-dom_sf"/>
</dbReference>
<dbReference type="InterPro" id="IPR010920">
    <property type="entry name" value="LSM_dom_sf"/>
</dbReference>
<evidence type="ECO:0000259" key="9">
    <source>
        <dbReference type="Pfam" id="PF00924"/>
    </source>
</evidence>
<dbReference type="SUPFAM" id="SSF82689">
    <property type="entry name" value="Mechanosensitive channel protein MscS (YggB), C-terminal domain"/>
    <property type="match status" value="1"/>
</dbReference>
<evidence type="ECO:0000256" key="8">
    <source>
        <dbReference type="SAM" id="Phobius"/>
    </source>
</evidence>
<gene>
    <name evidence="11" type="ORF">H6G59_20330</name>
</gene>